<evidence type="ECO:0000256" key="6">
    <source>
        <dbReference type="ARBA" id="ARBA00022729"/>
    </source>
</evidence>
<dbReference type="Gene3D" id="3.30.1370.120">
    <property type="match status" value="3"/>
</dbReference>
<feature type="region of interest" description="Disordered" evidence="11">
    <location>
        <begin position="31"/>
        <end position="67"/>
    </location>
</feature>
<dbReference type="InterPro" id="IPR004846">
    <property type="entry name" value="T2SS/T3SS_dom"/>
</dbReference>
<evidence type="ECO:0000259" key="13">
    <source>
        <dbReference type="Pfam" id="PF00263"/>
    </source>
</evidence>
<dbReference type="PANTHER" id="PTHR30332">
    <property type="entry name" value="PROBABLE GENERAL SECRETION PATHWAY PROTEIN D"/>
    <property type="match status" value="1"/>
</dbReference>
<feature type="domain" description="NolW-like" evidence="14">
    <location>
        <begin position="196"/>
        <end position="255"/>
    </location>
</feature>
<name>A0A1G6ZG77_9GAMM</name>
<dbReference type="RefSeq" id="WP_176764231.1">
    <property type="nucleotide sequence ID" value="NZ_FNAG01000013.1"/>
</dbReference>
<dbReference type="Pfam" id="PF03958">
    <property type="entry name" value="Secretin_N"/>
    <property type="match status" value="3"/>
</dbReference>
<evidence type="ECO:0000256" key="3">
    <source>
        <dbReference type="ARBA" id="ARBA00022448"/>
    </source>
</evidence>
<dbReference type="PROSITE" id="PS00875">
    <property type="entry name" value="T2SP_D"/>
    <property type="match status" value="1"/>
</dbReference>
<evidence type="ECO:0000256" key="10">
    <source>
        <dbReference type="RuleBase" id="RU004004"/>
    </source>
</evidence>
<evidence type="ECO:0000259" key="14">
    <source>
        <dbReference type="Pfam" id="PF03958"/>
    </source>
</evidence>
<dbReference type="InterPro" id="IPR049371">
    <property type="entry name" value="GspD-like_N0"/>
</dbReference>
<comment type="similarity">
    <text evidence="2">Belongs to the bacterial secretin family. GSP D subfamily.</text>
</comment>
<dbReference type="Pfam" id="PF00263">
    <property type="entry name" value="Secretin"/>
    <property type="match status" value="1"/>
</dbReference>
<evidence type="ECO:0000259" key="15">
    <source>
        <dbReference type="Pfam" id="PF21305"/>
    </source>
</evidence>
<gene>
    <name evidence="16" type="ORF">SAMN04488509_11378</name>
</gene>
<evidence type="ECO:0000256" key="11">
    <source>
        <dbReference type="SAM" id="MobiDB-lite"/>
    </source>
</evidence>
<evidence type="ECO:0000256" key="8">
    <source>
        <dbReference type="ARBA" id="ARBA00023136"/>
    </source>
</evidence>
<evidence type="ECO:0000256" key="7">
    <source>
        <dbReference type="ARBA" id="ARBA00022927"/>
    </source>
</evidence>
<reference evidence="16 17" key="1">
    <citation type="submission" date="2016-10" db="EMBL/GenBank/DDBJ databases">
        <authorList>
            <person name="de Groot N.N."/>
        </authorList>
    </citation>
    <scope>NUCLEOTIDE SEQUENCE [LARGE SCALE GENOMIC DNA]</scope>
    <source>
        <strain evidence="16 17">DSM 16957</strain>
    </source>
</reference>
<feature type="domain" description="Type II/III secretion system secretin-like" evidence="13">
    <location>
        <begin position="558"/>
        <end position="723"/>
    </location>
</feature>
<keyword evidence="8" id="KW-0472">Membrane</keyword>
<dbReference type="GO" id="GO:0009279">
    <property type="term" value="C:cell outer membrane"/>
    <property type="evidence" value="ECO:0007669"/>
    <property type="project" value="UniProtKB-SubCell"/>
</dbReference>
<dbReference type="STRING" id="265719.SAMN04488509_11378"/>
<feature type="domain" description="GspD-like N0" evidence="15">
    <location>
        <begin position="101"/>
        <end position="166"/>
    </location>
</feature>
<evidence type="ECO:0000256" key="5">
    <source>
        <dbReference type="ARBA" id="ARBA00022692"/>
    </source>
</evidence>
<dbReference type="GO" id="GO:0015628">
    <property type="term" value="P:protein secretion by the type II secretion system"/>
    <property type="evidence" value="ECO:0007669"/>
    <property type="project" value="InterPro"/>
</dbReference>
<evidence type="ECO:0000256" key="4">
    <source>
        <dbReference type="ARBA" id="ARBA00022452"/>
    </source>
</evidence>
<feature type="domain" description="NolW-like" evidence="14">
    <location>
        <begin position="338"/>
        <end position="477"/>
    </location>
</feature>
<keyword evidence="17" id="KW-1185">Reference proteome</keyword>
<evidence type="ECO:0000256" key="1">
    <source>
        <dbReference type="ARBA" id="ARBA00004442"/>
    </source>
</evidence>
<evidence type="ECO:0000256" key="2">
    <source>
        <dbReference type="ARBA" id="ARBA00006980"/>
    </source>
</evidence>
<dbReference type="Pfam" id="PF21305">
    <property type="entry name" value="type_II_gspD_N0"/>
    <property type="match status" value="1"/>
</dbReference>
<sequence length="757" mass="79535">MSQRIIGLLACASLVFLSGCASTGGRYAPLESRPQPSLAAAQDVLPSDSPDTDAATSGEHAIGEASEGDKAVRLGSGSFINRDLASRGPAGAGATGEVTFNFEGESLHAVVKAILGDFLQENYVIAPGVQGTVTFSTAKPLRGDQALSILEMLLRWNNATAVWQDGRYTILPVSQALPGNLTPRTGPAASARGYEVRAVPLQYISAVEMEKLLKPYAKPEGIINVDPARNMLVLAGTAAELANYQQTVEIFDVDWLAGMSVGTYRLEQAEAAKVVTELEKVFGEGAGTPLSGMFRFIALEGVNSIIVITPQPKYLAQVQEWIERLDAGGTQSGSRLYVYDVKNVKATDLAGTLGEIFGGQPRQPRASQSGAVAPGLDPVRASTLGRGEQPRFDNNAQPAAVDANPVAFSGSGGASGGSGIPGATGISGPVVDAAGGIALGSEENVRVSAIEENNQLLVKATSQQWESIRRVIERLDQIPLQVHIEAKVVEVSLTDQLRYGVSWFLENAITNEGLRSVAAGRNSFSSIAGSIARASADAPLQTSWTFVGRDAVATIAMLDSVSRTQVISAPSLMVLNNKSATINVGAQVPVQSVSIGGLPGTGTGVGTTNSFTQFLQTGTTLTVTPRVNPGGLVFMEIEQDDSTPVFADGAANPTVNNKTVSTEVAIQSGETLILGGLISEEGGRTKAGLPFLSRIPLLGGLFGEQSRTSNRRELIVLITPRVVSNPEDARRVTDQYMRQFRGMQPLRVINDTPAAQP</sequence>
<dbReference type="InterPro" id="IPR004845">
    <property type="entry name" value="T2SS_GspD_CS"/>
</dbReference>
<keyword evidence="6 12" id="KW-0732">Signal</keyword>
<dbReference type="InterPro" id="IPR013356">
    <property type="entry name" value="T2SS_GspD"/>
</dbReference>
<dbReference type="PRINTS" id="PR01032">
    <property type="entry name" value="PHAGEIV"/>
</dbReference>
<dbReference type="InterPro" id="IPR038591">
    <property type="entry name" value="NolW-like_sf"/>
</dbReference>
<dbReference type="InterPro" id="IPR050810">
    <property type="entry name" value="Bact_Secretion_Sys_Channel"/>
</dbReference>
<evidence type="ECO:0000313" key="16">
    <source>
        <dbReference type="EMBL" id="SDE00855.1"/>
    </source>
</evidence>
<organism evidence="16 17">
    <name type="scientific">Aquimonas voraii</name>
    <dbReference type="NCBI Taxonomy" id="265719"/>
    <lineage>
        <taxon>Bacteria</taxon>
        <taxon>Pseudomonadati</taxon>
        <taxon>Pseudomonadota</taxon>
        <taxon>Gammaproteobacteria</taxon>
        <taxon>Lysobacterales</taxon>
        <taxon>Lysobacteraceae</taxon>
        <taxon>Aquimonas</taxon>
    </lineage>
</organism>
<dbReference type="NCBIfam" id="TIGR02517">
    <property type="entry name" value="type_II_gspD"/>
    <property type="match status" value="1"/>
</dbReference>
<feature type="domain" description="NolW-like" evidence="14">
    <location>
        <begin position="262"/>
        <end position="330"/>
    </location>
</feature>
<dbReference type="PROSITE" id="PS51257">
    <property type="entry name" value="PROKAR_LIPOPROTEIN"/>
    <property type="match status" value="1"/>
</dbReference>
<feature type="signal peptide" evidence="12">
    <location>
        <begin position="1"/>
        <end position="23"/>
    </location>
</feature>
<dbReference type="InterPro" id="IPR001775">
    <property type="entry name" value="GspD/PilQ"/>
</dbReference>
<protein>
    <submittedName>
        <fullName evidence="16">General secretion pathway protein D</fullName>
    </submittedName>
</protein>
<dbReference type="PANTHER" id="PTHR30332:SF25">
    <property type="entry name" value="SECRETIN XPSD"/>
    <property type="match status" value="1"/>
</dbReference>
<accession>A0A1G6ZG77</accession>
<dbReference type="EMBL" id="FNAG01000013">
    <property type="protein sequence ID" value="SDE00855.1"/>
    <property type="molecule type" value="Genomic_DNA"/>
</dbReference>
<comment type="subcellular location">
    <subcellularLocation>
        <location evidence="1 10">Cell outer membrane</location>
    </subcellularLocation>
</comment>
<dbReference type="Proteomes" id="UP000199603">
    <property type="component" value="Unassembled WGS sequence"/>
</dbReference>
<keyword evidence="7" id="KW-0653">Protein transport</keyword>
<evidence type="ECO:0000256" key="9">
    <source>
        <dbReference type="ARBA" id="ARBA00023237"/>
    </source>
</evidence>
<dbReference type="PRINTS" id="PR00811">
    <property type="entry name" value="BCTERIALGSPD"/>
</dbReference>
<proteinExistence type="inferred from homology"/>
<keyword evidence="5" id="KW-0812">Transmembrane</keyword>
<keyword evidence="9" id="KW-0998">Cell outer membrane</keyword>
<evidence type="ECO:0000256" key="12">
    <source>
        <dbReference type="SAM" id="SignalP"/>
    </source>
</evidence>
<dbReference type="InterPro" id="IPR005644">
    <property type="entry name" value="NolW-like"/>
</dbReference>
<dbReference type="GO" id="GO:0015627">
    <property type="term" value="C:type II protein secretion system complex"/>
    <property type="evidence" value="ECO:0007669"/>
    <property type="project" value="InterPro"/>
</dbReference>
<evidence type="ECO:0000313" key="17">
    <source>
        <dbReference type="Proteomes" id="UP000199603"/>
    </source>
</evidence>
<keyword evidence="4" id="KW-1134">Transmembrane beta strand</keyword>
<feature type="chain" id="PRO_5011608795" evidence="12">
    <location>
        <begin position="24"/>
        <end position="757"/>
    </location>
</feature>
<keyword evidence="3 10" id="KW-0813">Transport</keyword>
<dbReference type="AlphaFoldDB" id="A0A1G6ZG77"/>